<proteinExistence type="predicted"/>
<organism evidence="1 2">
    <name type="scientific">Acinetobacter baumannii</name>
    <dbReference type="NCBI Taxonomy" id="470"/>
    <lineage>
        <taxon>Bacteria</taxon>
        <taxon>Pseudomonadati</taxon>
        <taxon>Pseudomonadota</taxon>
        <taxon>Gammaproteobacteria</taxon>
        <taxon>Moraxellales</taxon>
        <taxon>Moraxellaceae</taxon>
        <taxon>Acinetobacter</taxon>
        <taxon>Acinetobacter calcoaceticus/baumannii complex</taxon>
    </lineage>
</organism>
<dbReference type="KEGG" id="abau:IX87_07280"/>
<evidence type="ECO:0000313" key="2">
    <source>
        <dbReference type="Proteomes" id="UP000439424"/>
    </source>
</evidence>
<dbReference type="KEGG" id="abk:LX00_12095"/>
<sequence>MKNLDFLKGRLLKDVLGLVYVENNINAEDLEENNILKVLLNFEGRKILIECDEVGIGLKINIDNPVLEEVDMGEYGFLKVINISNKKEFNEIVGIRLGNIKNIIFEENNVGFELEFFNKRSKVFINLGDELYLFDSIPKALCDEGYIVE</sequence>
<dbReference type="AlphaFoldDB" id="A0A0E1FM96"/>
<evidence type="ECO:0000313" key="1">
    <source>
        <dbReference type="EMBL" id="MVM92146.1"/>
    </source>
</evidence>
<protein>
    <submittedName>
        <fullName evidence="1">Uncharacterized protein</fullName>
    </submittedName>
</protein>
<accession>A0A0E1FM96</accession>
<dbReference type="Proteomes" id="UP000439424">
    <property type="component" value="Unassembled WGS sequence"/>
</dbReference>
<comment type="caution">
    <text evidence="1">The sequence shown here is derived from an EMBL/GenBank/DDBJ whole genome shotgun (WGS) entry which is preliminary data.</text>
</comment>
<gene>
    <name evidence="1" type="ORF">GNY86_11510</name>
</gene>
<reference evidence="1 2" key="1">
    <citation type="submission" date="2019-11" db="EMBL/GenBank/DDBJ databases">
        <title>Multidrug-resistant Acinetobacter baumannii moving toward extensively drug-resistant over fifteen years in South of Brazil.</title>
        <authorList>
            <person name="Fedrigo N.H."/>
            <person name="Cerdeira L."/>
            <person name="Fuga B."/>
            <person name="Marini P.V.B."/>
            <person name="Shinohara D.R."/>
            <person name="Carrara-Marroni F.E."/>
            <person name="Lincopan N."/>
            <person name="Tognim M.C.B."/>
        </authorList>
    </citation>
    <scope>NUCLEOTIDE SEQUENCE [LARGE SCALE GENOMIC DNA]</scope>
    <source>
        <strain evidence="1 2">Ac576</strain>
    </source>
</reference>
<name>A0A0E1FM96_ACIBA</name>
<dbReference type="EMBL" id="WPIP01000077">
    <property type="protein sequence ID" value="MVM92146.1"/>
    <property type="molecule type" value="Genomic_DNA"/>
</dbReference>
<dbReference type="RefSeq" id="WP_000792642.1">
    <property type="nucleotide sequence ID" value="NZ_CAJHFD010000002.1"/>
</dbReference>